<feature type="domain" description="Glycoside hydrolase family 3 C-terminal" evidence="4">
    <location>
        <begin position="209"/>
        <end position="431"/>
    </location>
</feature>
<dbReference type="PRINTS" id="PR00133">
    <property type="entry name" value="GLHYDRLASE3"/>
</dbReference>
<dbReference type="InterPro" id="IPR036881">
    <property type="entry name" value="Glyco_hydro_3_C_sf"/>
</dbReference>
<dbReference type="EMBL" id="BAABKX010000013">
    <property type="protein sequence ID" value="GAA5053468.1"/>
    <property type="molecule type" value="Genomic_DNA"/>
</dbReference>
<dbReference type="Pfam" id="PF01915">
    <property type="entry name" value="Glyco_hydro_3_C"/>
    <property type="match status" value="1"/>
</dbReference>
<gene>
    <name evidence="5" type="ORF">GCM10025751_30790</name>
</gene>
<feature type="domain" description="Glycoside hydrolase family 3 N-terminal" evidence="3">
    <location>
        <begin position="1"/>
        <end position="173"/>
    </location>
</feature>
<comment type="caution">
    <text evidence="5">The sequence shown here is derived from an EMBL/GenBank/DDBJ whole genome shotgun (WGS) entry which is preliminary data.</text>
</comment>
<proteinExistence type="inferred from homology"/>
<dbReference type="SUPFAM" id="SSF52279">
    <property type="entry name" value="Beta-D-glucan exohydrolase, C-terminal domain"/>
    <property type="match status" value="1"/>
</dbReference>
<reference evidence="5 6" key="1">
    <citation type="journal article" date="2019" name="Int. J. Syst. Evol. Microbiol.">
        <title>The Global Catalogue of Microorganisms (GCM) 10K type strain sequencing project: providing services to taxonomists for standard genome sequencing and annotation.</title>
        <authorList>
            <consortium name="The Broad Institute Genomics Platform"/>
            <consortium name="The Broad Institute Genome Sequencing Center for Infectious Disease"/>
            <person name="Wu L."/>
            <person name="Ma J."/>
        </authorList>
    </citation>
    <scope>NUCLEOTIDE SEQUENCE [LARGE SCALE GENOMIC DNA]</scope>
    <source>
        <strain evidence="5 6">JCM 17504</strain>
    </source>
</reference>
<dbReference type="Proteomes" id="UP001501729">
    <property type="component" value="Unassembled WGS sequence"/>
</dbReference>
<dbReference type="Gene3D" id="3.20.20.300">
    <property type="entry name" value="Glycoside hydrolase, family 3, N-terminal domain"/>
    <property type="match status" value="1"/>
</dbReference>
<name>A0AAV3UJH5_9EURY</name>
<dbReference type="Gene3D" id="3.40.50.1700">
    <property type="entry name" value="Glycoside hydrolase family 3 C-terminal domain"/>
    <property type="match status" value="1"/>
</dbReference>
<evidence type="ECO:0000256" key="2">
    <source>
        <dbReference type="ARBA" id="ARBA00022801"/>
    </source>
</evidence>
<dbReference type="InterPro" id="IPR050288">
    <property type="entry name" value="Cellulose_deg_GH3"/>
</dbReference>
<dbReference type="PANTHER" id="PTHR42715">
    <property type="entry name" value="BETA-GLUCOSIDASE"/>
    <property type="match status" value="1"/>
</dbReference>
<dbReference type="InterPro" id="IPR002772">
    <property type="entry name" value="Glyco_hydro_3_C"/>
</dbReference>
<dbReference type="Pfam" id="PF00933">
    <property type="entry name" value="Glyco_hydro_3"/>
    <property type="match status" value="1"/>
</dbReference>
<evidence type="ECO:0000259" key="3">
    <source>
        <dbReference type="Pfam" id="PF00933"/>
    </source>
</evidence>
<keyword evidence="2" id="KW-0378">Hydrolase</keyword>
<dbReference type="InterPro" id="IPR017853">
    <property type="entry name" value="GH"/>
</dbReference>
<evidence type="ECO:0000313" key="5">
    <source>
        <dbReference type="EMBL" id="GAA5053468.1"/>
    </source>
</evidence>
<keyword evidence="6" id="KW-1185">Reference proteome</keyword>
<evidence type="ECO:0000313" key="6">
    <source>
        <dbReference type="Proteomes" id="UP001501729"/>
    </source>
</evidence>
<organism evidence="5 6">
    <name type="scientific">Haladaptatus pallidirubidus</name>
    <dbReference type="NCBI Taxonomy" id="1008152"/>
    <lineage>
        <taxon>Archaea</taxon>
        <taxon>Methanobacteriati</taxon>
        <taxon>Methanobacteriota</taxon>
        <taxon>Stenosarchaea group</taxon>
        <taxon>Halobacteria</taxon>
        <taxon>Halobacteriales</taxon>
        <taxon>Haladaptataceae</taxon>
        <taxon>Haladaptatus</taxon>
    </lineage>
</organism>
<protein>
    <recommendedName>
        <fullName evidence="7">Beta-glucosidase</fullName>
    </recommendedName>
</protein>
<dbReference type="GO" id="GO:0005975">
    <property type="term" value="P:carbohydrate metabolic process"/>
    <property type="evidence" value="ECO:0007669"/>
    <property type="project" value="InterPro"/>
</dbReference>
<dbReference type="GO" id="GO:0004553">
    <property type="term" value="F:hydrolase activity, hydrolyzing O-glycosyl compounds"/>
    <property type="evidence" value="ECO:0007669"/>
    <property type="project" value="InterPro"/>
</dbReference>
<dbReference type="AlphaFoldDB" id="A0AAV3UJH5"/>
<dbReference type="InterPro" id="IPR036962">
    <property type="entry name" value="Glyco_hydro_3_N_sf"/>
</dbReference>
<accession>A0AAV3UJH5</accession>
<dbReference type="InterPro" id="IPR001764">
    <property type="entry name" value="Glyco_hydro_3_N"/>
</dbReference>
<dbReference type="PANTHER" id="PTHR42715:SF10">
    <property type="entry name" value="BETA-GLUCOSIDASE"/>
    <property type="match status" value="1"/>
</dbReference>
<comment type="similarity">
    <text evidence="1">Belongs to the glycosyl hydrolase 3 family.</text>
</comment>
<dbReference type="SUPFAM" id="SSF51445">
    <property type="entry name" value="(Trans)glycosidases"/>
    <property type="match status" value="1"/>
</dbReference>
<sequence length="461" mass="49547">MVEGLHSENVIATPKHYVANNQETNRAIVSAEVSTRALRELYLPGFRVAVDAGTGSVMTSYNRVNGTHMSEHHHLLTEILKDEWGFDGYVVSDWFGTENTVEAAVGGLDLEMPGISQEELRSAFGIEDSLDFEDHDGMPDATKTGLFAEPLGEAIERSDVPKKRLDNMVARILTQMNRIGLFDDDSRDGELDAPEHRTLADSIACRGSVLHANDGTLPLDTNTDVAVLGSSATTAMLGGGGSSEITPFEQTATADGIRDRADGAVSVEKSILEIEEFSFFDVSNESDDRIDDADETDLEAATKAAANADAAVVVVRDSVSEAIDRKSLRLPGDQDELVERVAAVNDCTVVVQSSGPIDLTWRDDVAAILETWYPGQADGGAVAAMLYGDADTAGRLPVTFAPENDFPTAEERTFPGGGDVVHYDEGIFVGYRHFDAVNLEPTYTPSVTASPMPTSNIAMPE</sequence>
<evidence type="ECO:0000256" key="1">
    <source>
        <dbReference type="ARBA" id="ARBA00005336"/>
    </source>
</evidence>
<evidence type="ECO:0000259" key="4">
    <source>
        <dbReference type="Pfam" id="PF01915"/>
    </source>
</evidence>
<evidence type="ECO:0008006" key="7">
    <source>
        <dbReference type="Google" id="ProtNLM"/>
    </source>
</evidence>